<organism evidence="1 2">
    <name type="scientific">Archangium violaceum Cb vi76</name>
    <dbReference type="NCBI Taxonomy" id="1406225"/>
    <lineage>
        <taxon>Bacteria</taxon>
        <taxon>Pseudomonadati</taxon>
        <taxon>Myxococcota</taxon>
        <taxon>Myxococcia</taxon>
        <taxon>Myxococcales</taxon>
        <taxon>Cystobacterineae</taxon>
        <taxon>Archangiaceae</taxon>
        <taxon>Archangium</taxon>
    </lineage>
</organism>
<evidence type="ECO:0000313" key="2">
    <source>
        <dbReference type="Proteomes" id="UP000028547"/>
    </source>
</evidence>
<name>A0A084SK44_9BACT</name>
<dbReference type="RefSeq" id="WP_043407289.1">
    <property type="nucleotide sequence ID" value="NZ_JPMI01000275.1"/>
</dbReference>
<protein>
    <submittedName>
        <fullName evidence="1">Uncharacterized protein</fullName>
    </submittedName>
</protein>
<evidence type="ECO:0000313" key="1">
    <source>
        <dbReference type="EMBL" id="KFA88829.1"/>
    </source>
</evidence>
<dbReference type="Proteomes" id="UP000028547">
    <property type="component" value="Unassembled WGS sequence"/>
</dbReference>
<dbReference type="EMBL" id="JPMI01000275">
    <property type="protein sequence ID" value="KFA88829.1"/>
    <property type="molecule type" value="Genomic_DNA"/>
</dbReference>
<dbReference type="AlphaFoldDB" id="A0A084SK44"/>
<sequence>MSLPPCGLYRTRRALGTHIPAGRLVYFHNHGDPGPGLYLPSGWAANQARWHARGTTLPDASWAEHLEPLPPEGLYRVLAAFPCCAQRCRTFEPEQLVQLGYNGEAQPLLFLPEWSEQGLGLPTTGTRVEREHLERLAPLKVAHGESAPPAGDGLLH</sequence>
<reference evidence="1 2" key="1">
    <citation type="submission" date="2014-07" db="EMBL/GenBank/DDBJ databases">
        <title>Draft Genome Sequence of Gephyronic Acid Producer, Cystobacter violaceus Strain Cb vi76.</title>
        <authorList>
            <person name="Stevens D.C."/>
            <person name="Young J."/>
            <person name="Carmichael R."/>
            <person name="Tan J."/>
            <person name="Taylor R.E."/>
        </authorList>
    </citation>
    <scope>NUCLEOTIDE SEQUENCE [LARGE SCALE GENOMIC DNA]</scope>
    <source>
        <strain evidence="1 2">Cb vi76</strain>
    </source>
</reference>
<accession>A0A084SK44</accession>
<comment type="caution">
    <text evidence="1">The sequence shown here is derived from an EMBL/GenBank/DDBJ whole genome shotgun (WGS) entry which is preliminary data.</text>
</comment>
<gene>
    <name evidence="1" type="ORF">Q664_38640</name>
</gene>
<proteinExistence type="predicted"/>